<comment type="caution">
    <text evidence="3">The sequence shown here is derived from an EMBL/GenBank/DDBJ whole genome shotgun (WGS) entry which is preliminary data.</text>
</comment>
<dbReference type="Pfam" id="PF10503">
    <property type="entry name" value="Esterase_PHB"/>
    <property type="match status" value="1"/>
</dbReference>
<gene>
    <name evidence="3" type="ORF">GCM10025778_27270</name>
</gene>
<keyword evidence="1" id="KW-0732">Signal</keyword>
<dbReference type="PANTHER" id="PTHR43037:SF1">
    <property type="entry name" value="BLL1128 PROTEIN"/>
    <property type="match status" value="1"/>
</dbReference>
<dbReference type="Gene3D" id="3.40.50.1820">
    <property type="entry name" value="alpha/beta hydrolase"/>
    <property type="match status" value="1"/>
</dbReference>
<keyword evidence="4" id="KW-1185">Reference proteome</keyword>
<reference evidence="4" key="1">
    <citation type="journal article" date="2019" name="Int. J. Syst. Evol. Microbiol.">
        <title>The Global Catalogue of Microorganisms (GCM) 10K type strain sequencing project: providing services to taxonomists for standard genome sequencing and annotation.</title>
        <authorList>
            <consortium name="The Broad Institute Genomics Platform"/>
            <consortium name="The Broad Institute Genome Sequencing Center for Infectious Disease"/>
            <person name="Wu L."/>
            <person name="Ma J."/>
        </authorList>
    </citation>
    <scope>NUCLEOTIDE SEQUENCE [LARGE SCALE GENOMIC DNA]</scope>
    <source>
        <strain evidence="4">JCM 18952</strain>
    </source>
</reference>
<dbReference type="InterPro" id="IPR050955">
    <property type="entry name" value="Plant_Biomass_Hydrol_Est"/>
</dbReference>
<dbReference type="Proteomes" id="UP001501257">
    <property type="component" value="Unassembled WGS sequence"/>
</dbReference>
<keyword evidence="2" id="KW-0378">Hydrolase</keyword>
<dbReference type="InterPro" id="IPR010126">
    <property type="entry name" value="Esterase_phb"/>
</dbReference>
<dbReference type="PANTHER" id="PTHR43037">
    <property type="entry name" value="UNNAMED PRODUCT-RELATED"/>
    <property type="match status" value="1"/>
</dbReference>
<organism evidence="3 4">
    <name type="scientific">Paeniglutamicibacter antarcticus</name>
    <dbReference type="NCBI Taxonomy" id="494023"/>
    <lineage>
        <taxon>Bacteria</taxon>
        <taxon>Bacillati</taxon>
        <taxon>Actinomycetota</taxon>
        <taxon>Actinomycetes</taxon>
        <taxon>Micrococcales</taxon>
        <taxon>Micrococcaceae</taxon>
        <taxon>Paeniglutamicibacter</taxon>
    </lineage>
</organism>
<name>A0ABP9TN81_9MICC</name>
<proteinExistence type="predicted"/>
<evidence type="ECO:0000256" key="2">
    <source>
        <dbReference type="ARBA" id="ARBA00022801"/>
    </source>
</evidence>
<evidence type="ECO:0000256" key="1">
    <source>
        <dbReference type="ARBA" id="ARBA00022729"/>
    </source>
</evidence>
<evidence type="ECO:0000313" key="3">
    <source>
        <dbReference type="EMBL" id="GAA5228194.1"/>
    </source>
</evidence>
<accession>A0ABP9TN81</accession>
<evidence type="ECO:0000313" key="4">
    <source>
        <dbReference type="Proteomes" id="UP001501257"/>
    </source>
</evidence>
<sequence length="207" mass="21955">MLASFFVEMLALGFEWSQPSVADNGTWSNESIAGMNVRTYVPASAPALPGGRALMVSLHGCIQTNANLQSGGNWQAVADDLEMVVALPAAPNGGVIAGCWDYYDTNHSSQSPARHDDNLLALTDTLLARPSLDLDPDQVYLGGLSSGAGETMVMGCLAPDIFACIGINAGPNRHPRSQRPRRPNRLVHAGAPRMLSIGWRAERSATA</sequence>
<dbReference type="SUPFAM" id="SSF53474">
    <property type="entry name" value="alpha/beta-Hydrolases"/>
    <property type="match status" value="1"/>
</dbReference>
<dbReference type="NCBIfam" id="TIGR01840">
    <property type="entry name" value="esterase_phb"/>
    <property type="match status" value="1"/>
</dbReference>
<dbReference type="InterPro" id="IPR029058">
    <property type="entry name" value="AB_hydrolase_fold"/>
</dbReference>
<dbReference type="EMBL" id="BAABLK010000035">
    <property type="protein sequence ID" value="GAA5228194.1"/>
    <property type="molecule type" value="Genomic_DNA"/>
</dbReference>
<protein>
    <submittedName>
        <fullName evidence="3">Uncharacterized protein</fullName>
    </submittedName>
</protein>